<feature type="transmembrane region" description="Helical" evidence="1">
    <location>
        <begin position="21"/>
        <end position="38"/>
    </location>
</feature>
<sequence>MNFMYEQFISHLLFLQNLKKHIRTSLVCVLLLATFGLSVSTCGYVFLLVTNLYETLANLICVYGDKLKERSQRMPWNVETIPIDINIFKHLIFRIHEIDAAVNMYVFFLYGALISGFFNTVSVMVNDNAQFKTPSSFVYIIWVVVSAVTVLLFMSNRGSNICEKMQK</sequence>
<protein>
    <submittedName>
        <fullName evidence="2">Uncharacterized protein</fullName>
    </submittedName>
</protein>
<dbReference type="Proteomes" id="UP001054945">
    <property type="component" value="Unassembled WGS sequence"/>
</dbReference>
<evidence type="ECO:0000313" key="2">
    <source>
        <dbReference type="EMBL" id="GIX97988.1"/>
    </source>
</evidence>
<name>A0AAV4PNT6_CAEEX</name>
<dbReference type="AlphaFoldDB" id="A0AAV4PNT6"/>
<proteinExistence type="predicted"/>
<keyword evidence="1" id="KW-0472">Membrane</keyword>
<accession>A0AAV4PNT6</accession>
<feature type="transmembrane region" description="Helical" evidence="1">
    <location>
        <begin position="104"/>
        <end position="125"/>
    </location>
</feature>
<evidence type="ECO:0000313" key="3">
    <source>
        <dbReference type="Proteomes" id="UP001054945"/>
    </source>
</evidence>
<reference evidence="2 3" key="1">
    <citation type="submission" date="2021-06" db="EMBL/GenBank/DDBJ databases">
        <title>Caerostris extrusa draft genome.</title>
        <authorList>
            <person name="Kono N."/>
            <person name="Arakawa K."/>
        </authorList>
    </citation>
    <scope>NUCLEOTIDE SEQUENCE [LARGE SCALE GENOMIC DNA]</scope>
</reference>
<dbReference type="EMBL" id="BPLR01004844">
    <property type="protein sequence ID" value="GIX97988.1"/>
    <property type="molecule type" value="Genomic_DNA"/>
</dbReference>
<keyword evidence="3" id="KW-1185">Reference proteome</keyword>
<keyword evidence="1" id="KW-1133">Transmembrane helix</keyword>
<evidence type="ECO:0000256" key="1">
    <source>
        <dbReference type="SAM" id="Phobius"/>
    </source>
</evidence>
<comment type="caution">
    <text evidence="2">The sequence shown here is derived from an EMBL/GenBank/DDBJ whole genome shotgun (WGS) entry which is preliminary data.</text>
</comment>
<feature type="transmembrane region" description="Helical" evidence="1">
    <location>
        <begin position="137"/>
        <end position="155"/>
    </location>
</feature>
<keyword evidence="1" id="KW-0812">Transmembrane</keyword>
<gene>
    <name evidence="2" type="primary">AVEN_152599_1</name>
    <name evidence="2" type="ORF">CEXT_64381</name>
</gene>
<organism evidence="2 3">
    <name type="scientific">Caerostris extrusa</name>
    <name type="common">Bark spider</name>
    <name type="synonym">Caerostris bankana</name>
    <dbReference type="NCBI Taxonomy" id="172846"/>
    <lineage>
        <taxon>Eukaryota</taxon>
        <taxon>Metazoa</taxon>
        <taxon>Ecdysozoa</taxon>
        <taxon>Arthropoda</taxon>
        <taxon>Chelicerata</taxon>
        <taxon>Arachnida</taxon>
        <taxon>Araneae</taxon>
        <taxon>Araneomorphae</taxon>
        <taxon>Entelegynae</taxon>
        <taxon>Araneoidea</taxon>
        <taxon>Araneidae</taxon>
        <taxon>Caerostris</taxon>
    </lineage>
</organism>